<keyword evidence="2" id="KW-0812">Transmembrane</keyword>
<protein>
    <recommendedName>
        <fullName evidence="5">DUF1640 domain-containing protein</fullName>
    </recommendedName>
</protein>
<evidence type="ECO:0000256" key="2">
    <source>
        <dbReference type="SAM" id="Phobius"/>
    </source>
</evidence>
<proteinExistence type="predicted"/>
<keyword evidence="2" id="KW-0472">Membrane</keyword>
<evidence type="ECO:0008006" key="5">
    <source>
        <dbReference type="Google" id="ProtNLM"/>
    </source>
</evidence>
<comment type="caution">
    <text evidence="3">The sequence shown here is derived from an EMBL/GenBank/DDBJ whole genome shotgun (WGS) entry which is preliminary data.</text>
</comment>
<sequence>MTTQFDSLDYAQRLERAGVPEDQAAVHAQVLQQALGQVVCARQLSAAEGSLHQEIRLSEERLANQINRVRDELNRKIELVRVELDAKIENVRIELEAKIDGVRSEFKYMRWLIGVVIALNTAILVKMLNV</sequence>
<evidence type="ECO:0000256" key="1">
    <source>
        <dbReference type="SAM" id="Coils"/>
    </source>
</evidence>
<keyword evidence="1" id="KW-0175">Coiled coil</keyword>
<evidence type="ECO:0000313" key="4">
    <source>
        <dbReference type="Proteomes" id="UP000583752"/>
    </source>
</evidence>
<dbReference type="Proteomes" id="UP000583752">
    <property type="component" value="Unassembled WGS sequence"/>
</dbReference>
<dbReference type="AlphaFoldDB" id="A0A848HS45"/>
<evidence type="ECO:0000313" key="3">
    <source>
        <dbReference type="EMBL" id="NML61458.1"/>
    </source>
</evidence>
<dbReference type="EMBL" id="JABBGG010000005">
    <property type="protein sequence ID" value="NML61458.1"/>
    <property type="molecule type" value="Genomic_DNA"/>
</dbReference>
<accession>A0A848HS45</accession>
<name>A0A848HS45_9BURK</name>
<organism evidence="3 4">
    <name type="scientific">Massilia polaris</name>
    <dbReference type="NCBI Taxonomy" id="2728846"/>
    <lineage>
        <taxon>Bacteria</taxon>
        <taxon>Pseudomonadati</taxon>
        <taxon>Pseudomonadota</taxon>
        <taxon>Betaproteobacteria</taxon>
        <taxon>Burkholderiales</taxon>
        <taxon>Oxalobacteraceae</taxon>
        <taxon>Telluria group</taxon>
        <taxon>Massilia</taxon>
    </lineage>
</organism>
<feature type="transmembrane region" description="Helical" evidence="2">
    <location>
        <begin position="108"/>
        <end position="128"/>
    </location>
</feature>
<reference evidence="3 4" key="1">
    <citation type="submission" date="2020-04" db="EMBL/GenBank/DDBJ databases">
        <title>Massilia sp. RP-1-19 isolated from soil.</title>
        <authorList>
            <person name="Dahal R.H."/>
        </authorList>
    </citation>
    <scope>NUCLEOTIDE SEQUENCE [LARGE SCALE GENOMIC DNA]</scope>
    <source>
        <strain evidence="3 4">RP-1-19</strain>
    </source>
</reference>
<gene>
    <name evidence="3" type="ORF">HHL21_10285</name>
</gene>
<keyword evidence="4" id="KW-1185">Reference proteome</keyword>
<dbReference type="RefSeq" id="WP_169465399.1">
    <property type="nucleotide sequence ID" value="NZ_JABBGG010000005.1"/>
</dbReference>
<feature type="coiled-coil region" evidence="1">
    <location>
        <begin position="59"/>
        <end position="90"/>
    </location>
</feature>
<keyword evidence="2" id="KW-1133">Transmembrane helix</keyword>